<comment type="subunit">
    <text evidence="8">Homodimer.</text>
</comment>
<dbReference type="UniPathway" id="UPA00034">
    <property type="reaction ID" value="UER00025"/>
</dbReference>
<evidence type="ECO:0000256" key="3">
    <source>
        <dbReference type="ARBA" id="ARBA00013080"/>
    </source>
</evidence>
<dbReference type="PANTHER" id="PTHR31689:SF0">
    <property type="entry name" value="DIAMINOPIMELATE EPIMERASE"/>
    <property type="match status" value="1"/>
</dbReference>
<evidence type="ECO:0000256" key="7">
    <source>
        <dbReference type="ARBA" id="ARBA00051712"/>
    </source>
</evidence>
<dbReference type="Gene3D" id="3.10.310.10">
    <property type="entry name" value="Diaminopimelate Epimerase, Chain A, domain 1"/>
    <property type="match status" value="2"/>
</dbReference>
<dbReference type="KEGG" id="gfl:GRFL_0446"/>
<evidence type="ECO:0000313" key="9">
    <source>
        <dbReference type="EMBL" id="APU67170.1"/>
    </source>
</evidence>
<dbReference type="SUPFAM" id="SSF54506">
    <property type="entry name" value="Diaminopimelate epimerase-like"/>
    <property type="match status" value="2"/>
</dbReference>
<dbReference type="HAMAP" id="MF_00197">
    <property type="entry name" value="DAP_epimerase"/>
    <property type="match status" value="1"/>
</dbReference>
<feature type="binding site" evidence="8">
    <location>
        <begin position="84"/>
        <end position="85"/>
    </location>
    <ligand>
        <name>substrate</name>
    </ligand>
</feature>
<keyword evidence="6 8" id="KW-0413">Isomerase</keyword>
<feature type="active site" description="Proton acceptor" evidence="8">
    <location>
        <position position="207"/>
    </location>
</feature>
<dbReference type="GO" id="GO:0005829">
    <property type="term" value="C:cytosol"/>
    <property type="evidence" value="ECO:0007669"/>
    <property type="project" value="TreeGrafter"/>
</dbReference>
<evidence type="ECO:0000256" key="1">
    <source>
        <dbReference type="ARBA" id="ARBA00005196"/>
    </source>
</evidence>
<dbReference type="InterPro" id="IPR001653">
    <property type="entry name" value="DAP_epimerase_DapF"/>
</dbReference>
<dbReference type="EMBL" id="CP016359">
    <property type="protein sequence ID" value="APU67170.1"/>
    <property type="molecule type" value="Genomic_DNA"/>
</dbReference>
<dbReference type="GO" id="GO:0009089">
    <property type="term" value="P:lysine biosynthetic process via diaminopimelate"/>
    <property type="evidence" value="ECO:0007669"/>
    <property type="project" value="UniProtKB-UniRule"/>
</dbReference>
<proteinExistence type="inferred from homology"/>
<dbReference type="NCBIfam" id="TIGR00652">
    <property type="entry name" value="DapF"/>
    <property type="match status" value="1"/>
</dbReference>
<evidence type="ECO:0000256" key="4">
    <source>
        <dbReference type="ARBA" id="ARBA00022605"/>
    </source>
</evidence>
<keyword evidence="4 8" id="KW-0028">Amino-acid biosynthesis</keyword>
<comment type="caution">
    <text evidence="8">Lacks conserved residue(s) required for the propagation of feature annotation.</text>
</comment>
<keyword evidence="5 8" id="KW-0457">Lysine biosynthesis</keyword>
<gene>
    <name evidence="8" type="primary">dapF</name>
    <name evidence="9" type="ORF">GRFL_0446</name>
</gene>
<comment type="catalytic activity">
    <reaction evidence="7 8">
        <text>(2S,6S)-2,6-diaminopimelate = meso-2,6-diaminopimelate</text>
        <dbReference type="Rhea" id="RHEA:15393"/>
        <dbReference type="ChEBI" id="CHEBI:57609"/>
        <dbReference type="ChEBI" id="CHEBI:57791"/>
        <dbReference type="EC" id="5.1.1.7"/>
    </reaction>
</comment>
<comment type="subcellular location">
    <subcellularLocation>
        <location evidence="8">Cytoplasm</location>
    </subcellularLocation>
</comment>
<dbReference type="GO" id="GO:0008837">
    <property type="term" value="F:diaminopimelate epimerase activity"/>
    <property type="evidence" value="ECO:0007669"/>
    <property type="project" value="UniProtKB-UniRule"/>
</dbReference>
<dbReference type="PANTHER" id="PTHR31689">
    <property type="entry name" value="DIAMINOPIMELATE EPIMERASE, CHLOROPLASTIC"/>
    <property type="match status" value="1"/>
</dbReference>
<evidence type="ECO:0000256" key="2">
    <source>
        <dbReference type="ARBA" id="ARBA00010219"/>
    </source>
</evidence>
<comment type="pathway">
    <text evidence="1 8">Amino-acid biosynthesis; L-lysine biosynthesis via DAP pathway; DL-2,6-diaminopimelate from LL-2,6-diaminopimelate: step 1/1.</text>
</comment>
<name>A0A1L7I0P3_9FLAO</name>
<evidence type="ECO:0000313" key="10">
    <source>
        <dbReference type="Proteomes" id="UP000186230"/>
    </source>
</evidence>
<keyword evidence="10" id="KW-1185">Reference proteome</keyword>
<comment type="function">
    <text evidence="8">Catalyzes the stereoinversion of LL-2,6-diaminopimelate (L,L-DAP) to meso-diaminopimelate (meso-DAP), a precursor of L-lysine and an essential component of the bacterial peptidoglycan.</text>
</comment>
<evidence type="ECO:0000256" key="8">
    <source>
        <dbReference type="HAMAP-Rule" id="MF_00197"/>
    </source>
</evidence>
<feature type="binding site" evidence="8">
    <location>
        <position position="179"/>
    </location>
    <ligand>
        <name>substrate</name>
    </ligand>
</feature>
<evidence type="ECO:0000256" key="5">
    <source>
        <dbReference type="ARBA" id="ARBA00023154"/>
    </source>
</evidence>
<sequence length="269" mass="29614">MPLFQQNMKLTFYKYQGTGNDFVMIDNRDLKLSKNNTKLIEKLCDRRFGIGADGLICLEHPENAGEDFKMVYFNSDGNESSMCGNGGRCLVAFAKFLGVIQNSASFSAIDGHHEAHIQDGIVSLKMQNVAGITANDEFVFLDTGSPHHILFAENIGGMDVKKEGSEIRYSERYGQAGTNVNFVEALGENRFAVRTYERGVEDETLSCGTGVTAVAIAASKKGLTTSDHIQLKVEGGELEVKFRRNEDGSYEDVWLIGPAEQVFKGEIVC</sequence>
<dbReference type="PROSITE" id="PS01326">
    <property type="entry name" value="DAP_EPIMERASE"/>
    <property type="match status" value="1"/>
</dbReference>
<dbReference type="Proteomes" id="UP000186230">
    <property type="component" value="Chromosome"/>
</dbReference>
<feature type="binding site" evidence="8">
    <location>
        <begin position="208"/>
        <end position="209"/>
    </location>
    <ligand>
        <name>substrate</name>
    </ligand>
</feature>
<organism evidence="9 10">
    <name type="scientific">Christiangramia flava JLT2011</name>
    <dbReference type="NCBI Taxonomy" id="1229726"/>
    <lineage>
        <taxon>Bacteria</taxon>
        <taxon>Pseudomonadati</taxon>
        <taxon>Bacteroidota</taxon>
        <taxon>Flavobacteriia</taxon>
        <taxon>Flavobacteriales</taxon>
        <taxon>Flavobacteriaceae</taxon>
        <taxon>Christiangramia</taxon>
    </lineage>
</organism>
<dbReference type="AlphaFoldDB" id="A0A1L7I0P3"/>
<dbReference type="InterPro" id="IPR018510">
    <property type="entry name" value="DAP_epimerase_AS"/>
</dbReference>
<protein>
    <recommendedName>
        <fullName evidence="3 8">Diaminopimelate epimerase</fullName>
        <shortName evidence="8">DAP epimerase</shortName>
        <ecNumber evidence="3 8">5.1.1.7</ecNumber>
    </recommendedName>
    <alternativeName>
        <fullName evidence="8">PLP-independent amino acid racemase</fullName>
    </alternativeName>
</protein>
<feature type="active site" description="Proton donor" evidence="8">
    <location>
        <position position="83"/>
    </location>
</feature>
<dbReference type="EC" id="5.1.1.7" evidence="3 8"/>
<feature type="binding site" evidence="8">
    <location>
        <position position="20"/>
    </location>
    <ligand>
        <name>substrate</name>
    </ligand>
</feature>
<keyword evidence="8" id="KW-0963">Cytoplasm</keyword>
<comment type="similarity">
    <text evidence="2 8">Belongs to the diaminopimelate epimerase family.</text>
</comment>
<feature type="binding site" evidence="8">
    <location>
        <begin position="197"/>
        <end position="198"/>
    </location>
    <ligand>
        <name>substrate</name>
    </ligand>
</feature>
<dbReference type="Pfam" id="PF01678">
    <property type="entry name" value="DAP_epimerase"/>
    <property type="match status" value="2"/>
</dbReference>
<dbReference type="STRING" id="1229726.GRFL_0446"/>
<feature type="site" description="Could be important to modulate the pK values of the two catalytic cysteine residues" evidence="8">
    <location>
        <position position="147"/>
    </location>
</feature>
<evidence type="ECO:0000256" key="6">
    <source>
        <dbReference type="ARBA" id="ARBA00023235"/>
    </source>
</evidence>
<feature type="binding site" evidence="8">
    <location>
        <position position="74"/>
    </location>
    <ligand>
        <name>substrate</name>
    </ligand>
</feature>
<accession>A0A1L7I0P3</accession>
<feature type="site" description="Could be important to modulate the pK values of the two catalytic cysteine residues" evidence="8">
    <location>
        <position position="197"/>
    </location>
</feature>
<reference evidence="9 10" key="1">
    <citation type="submission" date="2016-07" db="EMBL/GenBank/DDBJ databases">
        <title>Multi-omics approach to identify versatile polysaccharide utilization systems of a marine flavobacterium Gramella flava.</title>
        <authorList>
            <person name="Tang K."/>
        </authorList>
    </citation>
    <scope>NUCLEOTIDE SEQUENCE [LARGE SCALE GENOMIC DNA]</scope>
    <source>
        <strain evidence="9 10">JLT2011</strain>
    </source>
</reference>